<dbReference type="Gene3D" id="3.40.50.1820">
    <property type="entry name" value="alpha/beta hydrolase"/>
    <property type="match status" value="1"/>
</dbReference>
<dbReference type="PATRIC" id="fig|1352936.5.peg.8951"/>
<evidence type="ECO:0000313" key="2">
    <source>
        <dbReference type="Proteomes" id="UP000017984"/>
    </source>
</evidence>
<reference evidence="1 2" key="1">
    <citation type="journal article" date="2014" name="Genome Announc.">
        <title>Draft Genome Sequence of Streptomyces roseochromogenes subsp. oscitans DS 12.976, Producer of the Aminocoumarin Antibiotic Clorobiocin.</title>
        <authorList>
            <person name="Ruckert C."/>
            <person name="Kalinowski J."/>
            <person name="Heide L."/>
            <person name="Apel A.K."/>
        </authorList>
    </citation>
    <scope>NUCLEOTIDE SEQUENCE [LARGE SCALE GENOMIC DNA]</scope>
    <source>
        <strain evidence="1 2">DS 12.976</strain>
    </source>
</reference>
<dbReference type="Proteomes" id="UP000017984">
    <property type="component" value="Chromosome"/>
</dbReference>
<evidence type="ECO:0000313" key="1">
    <source>
        <dbReference type="EMBL" id="EST19082.1"/>
    </source>
</evidence>
<dbReference type="InterPro" id="IPR029058">
    <property type="entry name" value="AB_hydrolase_fold"/>
</dbReference>
<comment type="caution">
    <text evidence="1">The sequence shown here is derived from an EMBL/GenBank/DDBJ whole genome shotgun (WGS) entry which is preliminary data.</text>
</comment>
<sequence>MFLWGPADPISGAHVLTRIRQRLPSATVAGLAGPPAVGHYPQVEAPDEVAAHLVRFLDTR</sequence>
<dbReference type="EMBL" id="AWQX01000385">
    <property type="protein sequence ID" value="EST19082.1"/>
    <property type="molecule type" value="Genomic_DNA"/>
</dbReference>
<protein>
    <recommendedName>
        <fullName evidence="3">AB hydrolase-1 domain-containing protein</fullName>
    </recommendedName>
</protein>
<name>V6JGQ1_STRRC</name>
<dbReference type="HOGENOM" id="CLU_2939993_0_0_11"/>
<dbReference type="STRING" id="1352936.M878_43225"/>
<dbReference type="OrthoDB" id="334507at2"/>
<evidence type="ECO:0008006" key="3">
    <source>
        <dbReference type="Google" id="ProtNLM"/>
    </source>
</evidence>
<dbReference type="AlphaFoldDB" id="V6JGQ1"/>
<accession>V6JGQ1</accession>
<gene>
    <name evidence="1" type="ORF">M878_43225</name>
</gene>
<dbReference type="RefSeq" id="WP_023553459.1">
    <property type="nucleotide sequence ID" value="NZ_CM002285.1"/>
</dbReference>
<dbReference type="SUPFAM" id="SSF53474">
    <property type="entry name" value="alpha/beta-Hydrolases"/>
    <property type="match status" value="1"/>
</dbReference>
<organism evidence="1 2">
    <name type="scientific">Streptomyces roseochromogenus subsp. oscitans DS 12.976</name>
    <dbReference type="NCBI Taxonomy" id="1352936"/>
    <lineage>
        <taxon>Bacteria</taxon>
        <taxon>Bacillati</taxon>
        <taxon>Actinomycetota</taxon>
        <taxon>Actinomycetes</taxon>
        <taxon>Kitasatosporales</taxon>
        <taxon>Streptomycetaceae</taxon>
        <taxon>Streptomyces</taxon>
    </lineage>
</organism>
<keyword evidence="2" id="KW-1185">Reference proteome</keyword>
<proteinExistence type="predicted"/>